<reference evidence="5" key="1">
    <citation type="submission" date="2022-11" db="EMBL/GenBank/DDBJ databases">
        <title>Corynebacterium sp. isolated from Penguins.</title>
        <authorList>
            <person name="Sedlar K."/>
            <person name="Svec P."/>
        </authorList>
    </citation>
    <scope>NUCLEOTIDE SEQUENCE</scope>
    <source>
        <strain evidence="5">P7374</strain>
    </source>
</reference>
<keyword evidence="1 5" id="KW-0328">Glycosyltransferase</keyword>
<dbReference type="GO" id="GO:1903509">
    <property type="term" value="P:liposaccharide metabolic process"/>
    <property type="evidence" value="ECO:0007669"/>
    <property type="project" value="UniProtKB-ARBA"/>
</dbReference>
<dbReference type="Pfam" id="PF00534">
    <property type="entry name" value="Glycos_transf_1"/>
    <property type="match status" value="1"/>
</dbReference>
<feature type="domain" description="Glycosyl transferase family 1" evidence="3">
    <location>
        <begin position="371"/>
        <end position="518"/>
    </location>
</feature>
<organism evidence="5 6">
    <name type="scientific">Corynebacterium pygosceleis</name>
    <dbReference type="NCBI Taxonomy" id="2800406"/>
    <lineage>
        <taxon>Bacteria</taxon>
        <taxon>Bacillati</taxon>
        <taxon>Actinomycetota</taxon>
        <taxon>Actinomycetes</taxon>
        <taxon>Mycobacteriales</taxon>
        <taxon>Corynebacteriaceae</taxon>
        <taxon>Corynebacterium</taxon>
    </lineage>
</organism>
<dbReference type="GO" id="GO:1901137">
    <property type="term" value="P:carbohydrate derivative biosynthetic process"/>
    <property type="evidence" value="ECO:0007669"/>
    <property type="project" value="UniProtKB-ARBA"/>
</dbReference>
<comment type="caution">
    <text evidence="5">The sequence shown here is derived from an EMBL/GenBank/DDBJ whole genome shotgun (WGS) entry which is preliminary data.</text>
</comment>
<sequence>MLTPHTTHLIQSLSCFLVSNGSALYFDPGDTISKVHQRIRIGPVWKRGISQPTPLIPKWFAKGVNPGNLGIKRNIFAGNKIKTEVDSYILSEGAGNRRALAEWKKGNCATAISESCHLHKKKYRDEFKFLEHSDRTEIEPHGQTTTTTDALYVLTSCQPFTMSGYTIRSHNILTSLRAEGLSVAAVTRESYPANIGKVPRTNPTVHEGISYFHHLPHLPSSLTSKQTREHAGAIIKLSRRLKPAVLHSTTDWRNGTATRLAARSLGLPWIYEMRGEIENTWLSGFPKESQRSVMRSDRYLSLRRIESELATSADAVIVLSEYQAESMLTRGVASKKIHVLPNSVSERIAAKAVDKFRSQRELGLRPGFWIGTVTSVVDYEGLELLVEALYRLLKSGHDINLAVVGSGSALNSLRAKARELEVEDHCHFPGRVPEERAHEYYHALDLFCLPRKDTAVTRVVTPLKSLQASALGIPVMASDLPALREVVPADHLDLLVKPEDPAAWASAIGSVKSGRIRIDPEKARSFARTRTWEHQAKRLAALYSSLSVSAG</sequence>
<dbReference type="Proteomes" id="UP001071478">
    <property type="component" value="Unassembled WGS sequence"/>
</dbReference>
<evidence type="ECO:0000256" key="1">
    <source>
        <dbReference type="ARBA" id="ARBA00022676"/>
    </source>
</evidence>
<feature type="domain" description="Glycosyltransferase subfamily 4-like N-terminal" evidence="4">
    <location>
        <begin position="164"/>
        <end position="342"/>
    </location>
</feature>
<gene>
    <name evidence="5" type="ORF">OS129_10985</name>
</gene>
<protein>
    <submittedName>
        <fullName evidence="5">Glycosyltransferase</fullName>
        <ecNumber evidence="5">2.4.-.-</ecNumber>
    </submittedName>
</protein>
<dbReference type="EMBL" id="JAPMKU010000007">
    <property type="protein sequence ID" value="MCX7469390.1"/>
    <property type="molecule type" value="Genomic_DNA"/>
</dbReference>
<accession>A0A9Q4CA07</accession>
<keyword evidence="2 5" id="KW-0808">Transferase</keyword>
<dbReference type="InterPro" id="IPR028098">
    <property type="entry name" value="Glyco_trans_4-like_N"/>
</dbReference>
<dbReference type="RefSeq" id="WP_248168408.1">
    <property type="nucleotide sequence ID" value="NZ_JALNJA010000004.1"/>
</dbReference>
<dbReference type="InterPro" id="IPR001296">
    <property type="entry name" value="Glyco_trans_1"/>
</dbReference>
<evidence type="ECO:0000259" key="3">
    <source>
        <dbReference type="Pfam" id="PF00534"/>
    </source>
</evidence>
<evidence type="ECO:0000256" key="2">
    <source>
        <dbReference type="ARBA" id="ARBA00022679"/>
    </source>
</evidence>
<dbReference type="InterPro" id="IPR050194">
    <property type="entry name" value="Glycosyltransferase_grp1"/>
</dbReference>
<dbReference type="Gene3D" id="3.40.50.2000">
    <property type="entry name" value="Glycogen Phosphorylase B"/>
    <property type="match status" value="2"/>
</dbReference>
<dbReference type="Pfam" id="PF13579">
    <property type="entry name" value="Glyco_trans_4_4"/>
    <property type="match status" value="1"/>
</dbReference>
<evidence type="ECO:0000259" key="4">
    <source>
        <dbReference type="Pfam" id="PF13579"/>
    </source>
</evidence>
<dbReference type="AlphaFoldDB" id="A0A9Q4CA07"/>
<proteinExistence type="predicted"/>
<dbReference type="GO" id="GO:0016757">
    <property type="term" value="F:glycosyltransferase activity"/>
    <property type="evidence" value="ECO:0007669"/>
    <property type="project" value="UniProtKB-KW"/>
</dbReference>
<evidence type="ECO:0000313" key="5">
    <source>
        <dbReference type="EMBL" id="MCX7469390.1"/>
    </source>
</evidence>
<dbReference type="PANTHER" id="PTHR45947:SF3">
    <property type="entry name" value="SULFOQUINOVOSYL TRANSFERASE SQD2"/>
    <property type="match status" value="1"/>
</dbReference>
<dbReference type="SUPFAM" id="SSF53756">
    <property type="entry name" value="UDP-Glycosyltransferase/glycogen phosphorylase"/>
    <property type="match status" value="1"/>
</dbReference>
<dbReference type="PANTHER" id="PTHR45947">
    <property type="entry name" value="SULFOQUINOVOSYL TRANSFERASE SQD2"/>
    <property type="match status" value="1"/>
</dbReference>
<name>A0A9Q4CA07_9CORY</name>
<dbReference type="EC" id="2.4.-.-" evidence="5"/>
<evidence type="ECO:0000313" key="6">
    <source>
        <dbReference type="Proteomes" id="UP001071478"/>
    </source>
</evidence>